<proteinExistence type="predicted"/>
<evidence type="ECO:0000256" key="1">
    <source>
        <dbReference type="SAM" id="MobiDB-lite"/>
    </source>
</evidence>
<feature type="compositionally biased region" description="Polar residues" evidence="1">
    <location>
        <begin position="214"/>
        <end position="231"/>
    </location>
</feature>
<dbReference type="EMBL" id="FRCJ01000001">
    <property type="protein sequence ID" value="SHL68753.1"/>
    <property type="molecule type" value="Genomic_DNA"/>
</dbReference>
<feature type="region of interest" description="Disordered" evidence="1">
    <location>
        <begin position="203"/>
        <end position="231"/>
    </location>
</feature>
<dbReference type="AlphaFoldDB" id="A0A1M7CNN0"/>
<dbReference type="Proteomes" id="UP000184280">
    <property type="component" value="Unassembled WGS sequence"/>
</dbReference>
<evidence type="ECO:0008006" key="4">
    <source>
        <dbReference type="Google" id="ProtNLM"/>
    </source>
</evidence>
<dbReference type="OrthoDB" id="1055364at2"/>
<name>A0A1M7CNN0_XYLRU</name>
<organism evidence="2 3">
    <name type="scientific">Xylanibacter ruminicola</name>
    <name type="common">Prevotella ruminicola</name>
    <dbReference type="NCBI Taxonomy" id="839"/>
    <lineage>
        <taxon>Bacteria</taxon>
        <taxon>Pseudomonadati</taxon>
        <taxon>Bacteroidota</taxon>
        <taxon>Bacteroidia</taxon>
        <taxon>Bacteroidales</taxon>
        <taxon>Prevotellaceae</taxon>
        <taxon>Xylanibacter</taxon>
    </lineage>
</organism>
<evidence type="ECO:0000313" key="3">
    <source>
        <dbReference type="Proteomes" id="UP000184280"/>
    </source>
</evidence>
<sequence>MSRIDVGNDMRSPQTVTATPENFYSYADDPRIGDICAQLADALEQKLRGELTDDEHKAKKRELKIGAHFYTPHAHFEKHYKSSEGGPVPSGKAIIDLDGCLNFEQLYNDHLKGREQQLGINMVNISISGGGGHVLFDIPDGLTIQQAQRWMAHQMGDVAYDEAVHELERGIFIPCRQYILYINEALMFGNELHPAVLTPEETARWQQKDDGNEQPASTTSNPTPDTPITPSTRAMAAFDETLRITGITTKELNRDGVRHNTLKMLLPTLCQMMPQAELLGVLQRKMPEYSREPDCTTLVANFYTKYVDPNRPLNQKQQEVFMRTLKLTDIDTEPAEPTEQLPQWQINPRQLPLGLRESLKGNPPIMHMPLLVGIMPCLMALASDVEVRYIDGRRHHLGGMSIIKAEQASNKSAIEETIDLWMAPIRKEDEVAREREEQISAKNKNRKNNERGEADPKLLVREVPITISCSRLLKRLKIAQGKTLYSFCPEMDTLVKSNSAGNWSAKYDIYRMAFDRGRWGQDYNSDQAESGVAKVAYNWTILGTPGSIKRCFKAENVENGLSGRMMMSEIPDDPYAKFTVFGEPTADDIRNIEQAVAILRGSNGFFDTPRLRKAMADWVEDKRQEAALALDRVKAIFRKRSAVIGFRCGVIYMLLAGKESKSCLEFARTMADYTLYMQIKNFGPILQRQYEHQQYDGQQLHANHVIFNELPSTFVMADLRAMKGSEYSDGALYSIIHRWTKEGWIEKANKTTYKKIKAV</sequence>
<evidence type="ECO:0000313" key="2">
    <source>
        <dbReference type="EMBL" id="SHL68753.1"/>
    </source>
</evidence>
<accession>A0A1M7CNN0</accession>
<gene>
    <name evidence="2" type="ORF">SAMN04488494_0475</name>
</gene>
<reference evidence="2 3" key="1">
    <citation type="submission" date="2016-11" db="EMBL/GenBank/DDBJ databases">
        <authorList>
            <person name="Jaros S."/>
            <person name="Januszkiewicz K."/>
            <person name="Wedrychowicz H."/>
        </authorList>
    </citation>
    <scope>NUCLEOTIDE SEQUENCE [LARGE SCALE GENOMIC DNA]</scope>
    <source>
        <strain evidence="2 3">BPI-34</strain>
    </source>
</reference>
<dbReference type="RefSeq" id="WP_073042454.1">
    <property type="nucleotide sequence ID" value="NZ_FRCJ01000001.1"/>
</dbReference>
<feature type="region of interest" description="Disordered" evidence="1">
    <location>
        <begin position="432"/>
        <end position="453"/>
    </location>
</feature>
<protein>
    <recommendedName>
        <fullName evidence="4">VirE N-terminal domain-containing protein</fullName>
    </recommendedName>
</protein>